<proteinExistence type="predicted"/>
<organism evidence="2 3">
    <name type="scientific">Acorus gramineus</name>
    <name type="common">Dwarf sweet flag</name>
    <dbReference type="NCBI Taxonomy" id="55184"/>
    <lineage>
        <taxon>Eukaryota</taxon>
        <taxon>Viridiplantae</taxon>
        <taxon>Streptophyta</taxon>
        <taxon>Embryophyta</taxon>
        <taxon>Tracheophyta</taxon>
        <taxon>Spermatophyta</taxon>
        <taxon>Magnoliopsida</taxon>
        <taxon>Liliopsida</taxon>
        <taxon>Acoraceae</taxon>
        <taxon>Acorus</taxon>
    </lineage>
</organism>
<dbReference type="EMBL" id="JAUJYN010000003">
    <property type="protein sequence ID" value="KAK1276191.1"/>
    <property type="molecule type" value="Genomic_DNA"/>
</dbReference>
<reference evidence="2" key="1">
    <citation type="journal article" date="2023" name="Nat. Commun.">
        <title>Diploid and tetraploid genomes of Acorus and the evolution of monocots.</title>
        <authorList>
            <person name="Ma L."/>
            <person name="Liu K.W."/>
            <person name="Li Z."/>
            <person name="Hsiao Y.Y."/>
            <person name="Qi Y."/>
            <person name="Fu T."/>
            <person name="Tang G.D."/>
            <person name="Zhang D."/>
            <person name="Sun W.H."/>
            <person name="Liu D.K."/>
            <person name="Li Y."/>
            <person name="Chen G.Z."/>
            <person name="Liu X.D."/>
            <person name="Liao X.Y."/>
            <person name="Jiang Y.T."/>
            <person name="Yu X."/>
            <person name="Hao Y."/>
            <person name="Huang J."/>
            <person name="Zhao X.W."/>
            <person name="Ke S."/>
            <person name="Chen Y.Y."/>
            <person name="Wu W.L."/>
            <person name="Hsu J.L."/>
            <person name="Lin Y.F."/>
            <person name="Huang M.D."/>
            <person name="Li C.Y."/>
            <person name="Huang L."/>
            <person name="Wang Z.W."/>
            <person name="Zhao X."/>
            <person name="Zhong W.Y."/>
            <person name="Peng D.H."/>
            <person name="Ahmad S."/>
            <person name="Lan S."/>
            <person name="Zhang J.S."/>
            <person name="Tsai W.C."/>
            <person name="Van de Peer Y."/>
            <person name="Liu Z.J."/>
        </authorList>
    </citation>
    <scope>NUCLEOTIDE SEQUENCE</scope>
    <source>
        <strain evidence="2">SCP</strain>
    </source>
</reference>
<sequence>MPNRAYVFFHRANSKHRNQLKHPILSFDDPRDRDAVSLVFRRWYQLDTLTRKHIPIALCYLTNPDRLWRRFTRLSSNKRSEEEMKLNTENILRILSIK</sequence>
<accession>A0AAV9BHQ0</accession>
<comment type="caution">
    <text evidence="2">The sequence shown here is derived from an EMBL/GenBank/DDBJ whole genome shotgun (WGS) entry which is preliminary data.</text>
</comment>
<evidence type="ECO:0000313" key="3">
    <source>
        <dbReference type="Proteomes" id="UP001179952"/>
    </source>
</evidence>
<dbReference type="Proteomes" id="UP001179952">
    <property type="component" value="Unassembled WGS sequence"/>
</dbReference>
<evidence type="ECO:0000313" key="2">
    <source>
        <dbReference type="EMBL" id="KAK1276191.1"/>
    </source>
</evidence>
<evidence type="ECO:0000259" key="1">
    <source>
        <dbReference type="Pfam" id="PF18511"/>
    </source>
</evidence>
<dbReference type="Gene3D" id="1.20.1280.50">
    <property type="match status" value="1"/>
</dbReference>
<protein>
    <submittedName>
        <fullName evidence="2">Coronatine-insensitive protein 1</fullName>
    </submittedName>
</protein>
<dbReference type="InterPro" id="IPR041567">
    <property type="entry name" value="COI1_F-box"/>
</dbReference>
<keyword evidence="3" id="KW-1185">Reference proteome</keyword>
<reference evidence="2" key="2">
    <citation type="submission" date="2023-06" db="EMBL/GenBank/DDBJ databases">
        <authorList>
            <person name="Ma L."/>
            <person name="Liu K.-W."/>
            <person name="Li Z."/>
            <person name="Hsiao Y.-Y."/>
            <person name="Qi Y."/>
            <person name="Fu T."/>
            <person name="Tang G."/>
            <person name="Zhang D."/>
            <person name="Sun W.-H."/>
            <person name="Liu D.-K."/>
            <person name="Li Y."/>
            <person name="Chen G.-Z."/>
            <person name="Liu X.-D."/>
            <person name="Liao X.-Y."/>
            <person name="Jiang Y.-T."/>
            <person name="Yu X."/>
            <person name="Hao Y."/>
            <person name="Huang J."/>
            <person name="Zhao X.-W."/>
            <person name="Ke S."/>
            <person name="Chen Y.-Y."/>
            <person name="Wu W.-L."/>
            <person name="Hsu J.-L."/>
            <person name="Lin Y.-F."/>
            <person name="Huang M.-D."/>
            <person name="Li C.-Y."/>
            <person name="Huang L."/>
            <person name="Wang Z.-W."/>
            <person name="Zhao X."/>
            <person name="Zhong W.-Y."/>
            <person name="Peng D.-H."/>
            <person name="Ahmad S."/>
            <person name="Lan S."/>
            <person name="Zhang J.-S."/>
            <person name="Tsai W.-C."/>
            <person name="Van De Peer Y."/>
            <person name="Liu Z.-J."/>
        </authorList>
    </citation>
    <scope>NUCLEOTIDE SEQUENCE</scope>
    <source>
        <strain evidence="2">SCP</strain>
        <tissue evidence="2">Leaves</tissue>
    </source>
</reference>
<gene>
    <name evidence="2" type="ORF">QJS04_geneDACA001751</name>
</gene>
<dbReference type="AlphaFoldDB" id="A0AAV9BHQ0"/>
<name>A0AAV9BHQ0_ACOGR</name>
<dbReference type="Pfam" id="PF18511">
    <property type="entry name" value="F-box_5"/>
    <property type="match status" value="1"/>
</dbReference>
<feature type="domain" description="COI1 F-box" evidence="1">
    <location>
        <begin position="27"/>
        <end position="53"/>
    </location>
</feature>